<evidence type="ECO:0000259" key="1">
    <source>
        <dbReference type="Pfam" id="PF14534"/>
    </source>
</evidence>
<dbReference type="InterPro" id="IPR011944">
    <property type="entry name" value="Steroid_delta5-4_isomerase"/>
</dbReference>
<evidence type="ECO:0000313" key="2">
    <source>
        <dbReference type="EMBL" id="PZO92099.1"/>
    </source>
</evidence>
<dbReference type="InterPro" id="IPR032710">
    <property type="entry name" value="NTF2-like_dom_sf"/>
</dbReference>
<protein>
    <submittedName>
        <fullName evidence="2">DUF4440 domain-containing protein</fullName>
    </submittedName>
</protein>
<dbReference type="NCBIfam" id="TIGR02246">
    <property type="entry name" value="SgcJ/EcaC family oxidoreductase"/>
    <property type="match status" value="1"/>
</dbReference>
<dbReference type="AlphaFoldDB" id="A0A2W5AIH3"/>
<accession>A0A2W5AIH3</accession>
<dbReference type="SUPFAM" id="SSF54427">
    <property type="entry name" value="NTF2-like"/>
    <property type="match status" value="1"/>
</dbReference>
<sequence>MPPIDVAESLSSGFQKSWNAHDMDAFGALFHDDASFVNRYGMLWIGRSAIREGHRFIHEGVYRDTTVVNKVVRAEEIAPGAVAAHMLSRMTIGPSMPHGPRALNTLMLFIAVQESGQWLIRTAENVAITHPMTDEPVLDWPHPLSPL</sequence>
<dbReference type="Pfam" id="PF14534">
    <property type="entry name" value="DUF4440"/>
    <property type="match status" value="1"/>
</dbReference>
<gene>
    <name evidence="2" type="ORF">DI623_01220</name>
</gene>
<dbReference type="InterPro" id="IPR027843">
    <property type="entry name" value="DUF4440"/>
</dbReference>
<proteinExistence type="predicted"/>
<feature type="domain" description="DUF4440" evidence="1">
    <location>
        <begin position="10"/>
        <end position="120"/>
    </location>
</feature>
<comment type="caution">
    <text evidence="2">The sequence shown here is derived from an EMBL/GenBank/DDBJ whole genome shotgun (WGS) entry which is preliminary data.</text>
</comment>
<name>A0A2W5AIH3_9SPHN</name>
<organism evidence="2 3">
    <name type="scientific">Sphingomonas sanxanigenens</name>
    <dbReference type="NCBI Taxonomy" id="397260"/>
    <lineage>
        <taxon>Bacteria</taxon>
        <taxon>Pseudomonadati</taxon>
        <taxon>Pseudomonadota</taxon>
        <taxon>Alphaproteobacteria</taxon>
        <taxon>Sphingomonadales</taxon>
        <taxon>Sphingomonadaceae</taxon>
        <taxon>Sphingomonas</taxon>
    </lineage>
</organism>
<reference evidence="2 3" key="1">
    <citation type="submission" date="2017-08" db="EMBL/GenBank/DDBJ databases">
        <title>Infants hospitalized years apart are colonized by the same room-sourced microbial strains.</title>
        <authorList>
            <person name="Brooks B."/>
            <person name="Olm M.R."/>
            <person name="Firek B.A."/>
            <person name="Baker R."/>
            <person name="Thomas B.C."/>
            <person name="Morowitz M.J."/>
            <person name="Banfield J.F."/>
        </authorList>
    </citation>
    <scope>NUCLEOTIDE SEQUENCE [LARGE SCALE GENOMIC DNA]</scope>
    <source>
        <strain evidence="2">S2_018_000_R2_101</strain>
    </source>
</reference>
<dbReference type="EMBL" id="QFNN01000002">
    <property type="protein sequence ID" value="PZO92099.1"/>
    <property type="molecule type" value="Genomic_DNA"/>
</dbReference>
<dbReference type="Gene3D" id="3.10.450.50">
    <property type="match status" value="1"/>
</dbReference>
<evidence type="ECO:0000313" key="3">
    <source>
        <dbReference type="Proteomes" id="UP000249066"/>
    </source>
</evidence>
<dbReference type="Proteomes" id="UP000249066">
    <property type="component" value="Unassembled WGS sequence"/>
</dbReference>